<evidence type="ECO:0000313" key="1">
    <source>
        <dbReference type="EMBL" id="KAF2544330.1"/>
    </source>
</evidence>
<organism evidence="1 2">
    <name type="scientific">Brassica cretica</name>
    <name type="common">Mustard</name>
    <dbReference type="NCBI Taxonomy" id="69181"/>
    <lineage>
        <taxon>Eukaryota</taxon>
        <taxon>Viridiplantae</taxon>
        <taxon>Streptophyta</taxon>
        <taxon>Embryophyta</taxon>
        <taxon>Tracheophyta</taxon>
        <taxon>Spermatophyta</taxon>
        <taxon>Magnoliopsida</taxon>
        <taxon>eudicotyledons</taxon>
        <taxon>Gunneridae</taxon>
        <taxon>Pentapetalae</taxon>
        <taxon>rosids</taxon>
        <taxon>malvids</taxon>
        <taxon>Brassicales</taxon>
        <taxon>Brassicaceae</taxon>
        <taxon>Brassiceae</taxon>
        <taxon>Brassica</taxon>
    </lineage>
</organism>
<accession>A0A8S9GFZ7</accession>
<dbReference type="EMBL" id="QGKW02002005">
    <property type="protein sequence ID" value="KAF2544330.1"/>
    <property type="molecule type" value="Genomic_DNA"/>
</dbReference>
<evidence type="ECO:0000313" key="2">
    <source>
        <dbReference type="Proteomes" id="UP000712281"/>
    </source>
</evidence>
<proteinExistence type="predicted"/>
<dbReference type="Proteomes" id="UP000712281">
    <property type="component" value="Unassembled WGS sequence"/>
</dbReference>
<comment type="caution">
    <text evidence="1">The sequence shown here is derived from an EMBL/GenBank/DDBJ whole genome shotgun (WGS) entry which is preliminary data.</text>
</comment>
<name>A0A8S9GFZ7_BRACR</name>
<sequence>MVLHLPPASSPTKLCRVLASRIICSSAGYWFKAGLVDLVVFPSCLLVKSSIPSPLVLESCSSHNMCGVSRFLSLHLYLRWVYLCCFKRFFATWCVSLLERFWFEQGTSLQVQGYWFSSCGFTQVMSGFVKDGFSS</sequence>
<protein>
    <submittedName>
        <fullName evidence="1">Uncharacterized protein</fullName>
    </submittedName>
</protein>
<dbReference type="AlphaFoldDB" id="A0A8S9GFZ7"/>
<gene>
    <name evidence="1" type="ORF">F2Q68_00032168</name>
</gene>
<reference evidence="1" key="1">
    <citation type="submission" date="2019-12" db="EMBL/GenBank/DDBJ databases">
        <title>Genome sequencing and annotation of Brassica cretica.</title>
        <authorList>
            <person name="Studholme D.J."/>
            <person name="Sarris P.F."/>
        </authorList>
    </citation>
    <scope>NUCLEOTIDE SEQUENCE</scope>
    <source>
        <strain evidence="1">PFS-001/15</strain>
        <tissue evidence="1">Leaf</tissue>
    </source>
</reference>